<comment type="caution">
    <text evidence="1">The sequence shown here is derived from an EMBL/GenBank/DDBJ whole genome shotgun (WGS) entry which is preliminary data.</text>
</comment>
<gene>
    <name evidence="1" type="ORF">Syun_026573</name>
</gene>
<dbReference type="GO" id="GO:0016251">
    <property type="term" value="F:RNA polymerase II general transcription initiation factor activity"/>
    <property type="evidence" value="ECO:0007669"/>
    <property type="project" value="TreeGrafter"/>
</dbReference>
<sequence>MLGFALNTLGSLVIDTDDIKLAIQTKANFSFSQPPPLESYVCAAILNLVDLINELFEVLLELASNRNKISHFWKSVAGPGISLPPEEDTLIGPNYQLALPKRPHQAIEETRRR</sequence>
<dbReference type="GO" id="GO:0051123">
    <property type="term" value="P:RNA polymerase II preinitiation complex assembly"/>
    <property type="evidence" value="ECO:0007669"/>
    <property type="project" value="TreeGrafter"/>
</dbReference>
<reference evidence="1 2" key="1">
    <citation type="submission" date="2024-01" db="EMBL/GenBank/DDBJ databases">
        <title>Genome assemblies of Stephania.</title>
        <authorList>
            <person name="Yang L."/>
        </authorList>
    </citation>
    <scope>NUCLEOTIDE SEQUENCE [LARGE SCALE GENOMIC DNA]</scope>
    <source>
        <strain evidence="1">YNDBR</strain>
        <tissue evidence="1">Leaf</tissue>
    </source>
</reference>
<proteinExistence type="predicted"/>
<evidence type="ECO:0000313" key="2">
    <source>
        <dbReference type="Proteomes" id="UP001420932"/>
    </source>
</evidence>
<evidence type="ECO:0000313" key="1">
    <source>
        <dbReference type="EMBL" id="KAK9099528.1"/>
    </source>
</evidence>
<accession>A0AAP0EZB6</accession>
<dbReference type="InterPro" id="IPR051431">
    <property type="entry name" value="TFIID_subunit_9"/>
</dbReference>
<dbReference type="PANTHER" id="PTHR48068">
    <property type="entry name" value="TAF9 RNA POLYMERASE II, TATA BOX-BINDING PROTEIN (TBP)-ASSOCIATED FACTOR"/>
    <property type="match status" value="1"/>
</dbReference>
<dbReference type="GO" id="GO:0005669">
    <property type="term" value="C:transcription factor TFIID complex"/>
    <property type="evidence" value="ECO:0007669"/>
    <property type="project" value="TreeGrafter"/>
</dbReference>
<keyword evidence="2" id="KW-1185">Reference proteome</keyword>
<organism evidence="1 2">
    <name type="scientific">Stephania yunnanensis</name>
    <dbReference type="NCBI Taxonomy" id="152371"/>
    <lineage>
        <taxon>Eukaryota</taxon>
        <taxon>Viridiplantae</taxon>
        <taxon>Streptophyta</taxon>
        <taxon>Embryophyta</taxon>
        <taxon>Tracheophyta</taxon>
        <taxon>Spermatophyta</taxon>
        <taxon>Magnoliopsida</taxon>
        <taxon>Ranunculales</taxon>
        <taxon>Menispermaceae</taxon>
        <taxon>Menispermoideae</taxon>
        <taxon>Cissampelideae</taxon>
        <taxon>Stephania</taxon>
    </lineage>
</organism>
<dbReference type="GO" id="GO:0003713">
    <property type="term" value="F:transcription coactivator activity"/>
    <property type="evidence" value="ECO:0007669"/>
    <property type="project" value="TreeGrafter"/>
</dbReference>
<dbReference type="PANTHER" id="PTHR48068:SF4">
    <property type="entry name" value="TATA-BOX BINDING PROTEIN ASSOCIATED FACTOR 9"/>
    <property type="match status" value="1"/>
</dbReference>
<name>A0AAP0EZB6_9MAGN</name>
<protein>
    <submittedName>
        <fullName evidence="1">Uncharacterized protein</fullName>
    </submittedName>
</protein>
<dbReference type="Proteomes" id="UP001420932">
    <property type="component" value="Unassembled WGS sequence"/>
</dbReference>
<dbReference type="GO" id="GO:0000124">
    <property type="term" value="C:SAGA complex"/>
    <property type="evidence" value="ECO:0007669"/>
    <property type="project" value="TreeGrafter"/>
</dbReference>
<dbReference type="AlphaFoldDB" id="A0AAP0EZB6"/>
<dbReference type="EMBL" id="JBBNAF010000011">
    <property type="protein sequence ID" value="KAK9099528.1"/>
    <property type="molecule type" value="Genomic_DNA"/>
</dbReference>